<feature type="signal peptide" evidence="2">
    <location>
        <begin position="1"/>
        <end position="19"/>
    </location>
</feature>
<gene>
    <name evidence="3" type="ORF">SAMN02745191_0583</name>
</gene>
<dbReference type="PROSITE" id="PS51257">
    <property type="entry name" value="PROKAR_LIPOPROTEIN"/>
    <property type="match status" value="1"/>
</dbReference>
<evidence type="ECO:0000256" key="2">
    <source>
        <dbReference type="SAM" id="SignalP"/>
    </source>
</evidence>
<dbReference type="Proteomes" id="UP000243297">
    <property type="component" value="Unassembled WGS sequence"/>
</dbReference>
<dbReference type="EMBL" id="FUWY01000001">
    <property type="protein sequence ID" value="SJZ42978.1"/>
    <property type="molecule type" value="Genomic_DNA"/>
</dbReference>
<evidence type="ECO:0000313" key="4">
    <source>
        <dbReference type="Proteomes" id="UP000243297"/>
    </source>
</evidence>
<feature type="chain" id="PRO_5012684846" description="PsbP C-terminal domain-containing protein" evidence="2">
    <location>
        <begin position="20"/>
        <end position="217"/>
    </location>
</feature>
<keyword evidence="2" id="KW-0732">Signal</keyword>
<keyword evidence="4" id="KW-1185">Reference proteome</keyword>
<sequence>MKKIILSLLALLLITGCTAAPKPVATPEPTVEPTVEPTPTANTETGNYEKGTWTDTAYESKTLNIRFTLPEGWAIQSDEYQQAILDAGSEVMGTEGETQEDLYLEFLLTSANGKANVQAMSSYVGPMAKSFSLTLLSETMKAQLTAVEEFNYEVVEEGTVNLGGEEYGFIYLHETNYDLHQKVYFRVVGEYLFNITVSADEANIADADAFISSIAAY</sequence>
<evidence type="ECO:0000256" key="1">
    <source>
        <dbReference type="SAM" id="MobiDB-lite"/>
    </source>
</evidence>
<dbReference type="AlphaFoldDB" id="A0A1T4KKR3"/>
<dbReference type="STRING" id="118967.SAMN02745191_0583"/>
<reference evidence="4" key="1">
    <citation type="submission" date="2017-02" db="EMBL/GenBank/DDBJ databases">
        <authorList>
            <person name="Varghese N."/>
            <person name="Submissions S."/>
        </authorList>
    </citation>
    <scope>NUCLEOTIDE SEQUENCE [LARGE SCALE GENOMIC DNA]</scope>
    <source>
        <strain evidence="4">ATCC 25662</strain>
    </source>
</reference>
<feature type="compositionally biased region" description="Low complexity" evidence="1">
    <location>
        <begin position="22"/>
        <end position="45"/>
    </location>
</feature>
<dbReference type="RefSeq" id="WP_078711012.1">
    <property type="nucleotide sequence ID" value="NZ_FUWY01000001.1"/>
</dbReference>
<proteinExistence type="predicted"/>
<accession>A0A1T4KKR3</accession>
<feature type="region of interest" description="Disordered" evidence="1">
    <location>
        <begin position="22"/>
        <end position="50"/>
    </location>
</feature>
<evidence type="ECO:0000313" key="3">
    <source>
        <dbReference type="EMBL" id="SJZ42978.1"/>
    </source>
</evidence>
<evidence type="ECO:0008006" key="5">
    <source>
        <dbReference type="Google" id="ProtNLM"/>
    </source>
</evidence>
<organism evidence="3 4">
    <name type="scientific">Anaerorhabdus furcosa</name>
    <dbReference type="NCBI Taxonomy" id="118967"/>
    <lineage>
        <taxon>Bacteria</taxon>
        <taxon>Bacillati</taxon>
        <taxon>Bacillota</taxon>
        <taxon>Erysipelotrichia</taxon>
        <taxon>Erysipelotrichales</taxon>
        <taxon>Erysipelotrichaceae</taxon>
        <taxon>Anaerorhabdus</taxon>
    </lineage>
</organism>
<protein>
    <recommendedName>
        <fullName evidence="5">PsbP C-terminal domain-containing protein</fullName>
    </recommendedName>
</protein>
<name>A0A1T4KKR3_9FIRM</name>